<keyword evidence="1" id="KW-1133">Transmembrane helix</keyword>
<sequence length="262" mass="29924">MNIKRSSWKIVPVILFLGVFIRFLILSPQGFQEKLWWLGSAVCHQLPGHSFHLNGLQFPLCARCTGSFLSAFIAMLFFLVRGKKPAMPPKGIIACFTIFFFFWVVDGINSFSSEILHQQLLYPPTNILRFLSGIGMGMVFALIIMTIFNMVIWKDQQETALLQDWKQLGVLLLCESTLVLFPFLRNTFLFQLAGFFSIATVVILIAVLYTILFVVFTHKEATYVRFKELIFPLLVGFSAALLQMLLIGNMHKSFFPFSNFPL</sequence>
<feature type="transmembrane region" description="Helical" evidence="1">
    <location>
        <begin position="165"/>
        <end position="184"/>
    </location>
</feature>
<organism evidence="2 3">
    <name type="scientific">Anaerolinea thermophila</name>
    <dbReference type="NCBI Taxonomy" id="167964"/>
    <lineage>
        <taxon>Bacteria</taxon>
        <taxon>Bacillati</taxon>
        <taxon>Chloroflexota</taxon>
        <taxon>Anaerolineae</taxon>
        <taxon>Anaerolineales</taxon>
        <taxon>Anaerolineaceae</taxon>
        <taxon>Anaerolinea</taxon>
    </lineage>
</organism>
<feature type="transmembrane region" description="Helical" evidence="1">
    <location>
        <begin position="190"/>
        <end position="217"/>
    </location>
</feature>
<accession>A0A117LGL9</accession>
<dbReference type="InterPro" id="IPR019206">
    <property type="entry name" value="DUF2085_TM"/>
</dbReference>
<dbReference type="Pfam" id="PF09858">
    <property type="entry name" value="DUF2085"/>
    <property type="match status" value="1"/>
</dbReference>
<evidence type="ECO:0008006" key="4">
    <source>
        <dbReference type="Google" id="ProtNLM"/>
    </source>
</evidence>
<comment type="caution">
    <text evidence="2">The sequence shown here is derived from an EMBL/GenBank/DDBJ whole genome shotgun (WGS) entry which is preliminary data.</text>
</comment>
<evidence type="ECO:0000313" key="2">
    <source>
        <dbReference type="EMBL" id="KUK46118.1"/>
    </source>
</evidence>
<evidence type="ECO:0000313" key="3">
    <source>
        <dbReference type="Proteomes" id="UP000064249"/>
    </source>
</evidence>
<keyword evidence="1" id="KW-0812">Transmembrane</keyword>
<name>A0A117LGL9_9CHLR</name>
<evidence type="ECO:0000256" key="1">
    <source>
        <dbReference type="SAM" id="Phobius"/>
    </source>
</evidence>
<feature type="transmembrane region" description="Helical" evidence="1">
    <location>
        <begin position="7"/>
        <end position="25"/>
    </location>
</feature>
<dbReference type="Proteomes" id="UP000064249">
    <property type="component" value="Unassembled WGS sequence"/>
</dbReference>
<dbReference type="EMBL" id="LGFU01000069">
    <property type="protein sequence ID" value="KUK46118.1"/>
    <property type="molecule type" value="Genomic_DNA"/>
</dbReference>
<reference evidence="2 3" key="1">
    <citation type="journal article" date="2015" name="MBio">
        <title>Genome-Resolved Metagenomic Analysis Reveals Roles for Candidate Phyla and Other Microbial Community Members in Biogeochemical Transformations in Oil Reservoirs.</title>
        <authorList>
            <person name="Hu P."/>
            <person name="Tom L."/>
            <person name="Singh A."/>
            <person name="Thomas B.C."/>
            <person name="Baker B.J."/>
            <person name="Piceno Y.M."/>
            <person name="Andersen G.L."/>
            <person name="Banfield J.F."/>
        </authorList>
    </citation>
    <scope>NUCLEOTIDE SEQUENCE [LARGE SCALE GENOMIC DNA]</scope>
    <source>
        <strain evidence="2">46_16</strain>
    </source>
</reference>
<keyword evidence="1" id="KW-0472">Membrane</keyword>
<proteinExistence type="predicted"/>
<feature type="transmembrane region" description="Helical" evidence="1">
    <location>
        <begin position="131"/>
        <end position="153"/>
    </location>
</feature>
<feature type="transmembrane region" description="Helical" evidence="1">
    <location>
        <begin position="56"/>
        <end position="80"/>
    </location>
</feature>
<feature type="transmembrane region" description="Helical" evidence="1">
    <location>
        <begin position="229"/>
        <end position="248"/>
    </location>
</feature>
<feature type="transmembrane region" description="Helical" evidence="1">
    <location>
        <begin position="92"/>
        <end position="111"/>
    </location>
</feature>
<gene>
    <name evidence="2" type="ORF">XD73_1005</name>
</gene>
<protein>
    <recommendedName>
        <fullName evidence="4">DUF2085 domain-containing protein</fullName>
    </recommendedName>
</protein>
<dbReference type="AlphaFoldDB" id="A0A117LGL9"/>